<dbReference type="InterPro" id="IPR023041">
    <property type="entry name" value="Glucose_rcpt_Git3-like_N"/>
</dbReference>
<dbReference type="AlphaFoldDB" id="A0A2T3AN88"/>
<evidence type="ECO:0000256" key="6">
    <source>
        <dbReference type="SAM" id="Phobius"/>
    </source>
</evidence>
<feature type="compositionally biased region" description="Gly residues" evidence="5">
    <location>
        <begin position="395"/>
        <end position="407"/>
    </location>
</feature>
<dbReference type="PANTHER" id="PTHR23112:SF37">
    <property type="entry name" value="G PROTEIN-COUPLED RECEPTOR GPR1"/>
    <property type="match status" value="1"/>
</dbReference>
<keyword evidence="4 6" id="KW-0472">Membrane</keyword>
<accession>A0A2T3AN88</accession>
<evidence type="ECO:0000259" key="8">
    <source>
        <dbReference type="Pfam" id="PF11970"/>
    </source>
</evidence>
<keyword evidence="2 6" id="KW-0812">Transmembrane</keyword>
<feature type="transmembrane region" description="Helical" evidence="6">
    <location>
        <begin position="188"/>
        <end position="208"/>
    </location>
</feature>
<keyword evidence="3 6" id="KW-1133">Transmembrane helix</keyword>
<feature type="domain" description="G protein-coupled receptor GPR1/2/3 C-terminal" evidence="8">
    <location>
        <begin position="664"/>
        <end position="738"/>
    </location>
</feature>
<dbReference type="GO" id="GO:0005886">
    <property type="term" value="C:plasma membrane"/>
    <property type="evidence" value="ECO:0007669"/>
    <property type="project" value="TreeGrafter"/>
</dbReference>
<protein>
    <submittedName>
        <fullName evidence="9">G protein-coupled glucose receptor regulating Gpa2-domain-containing protein</fullName>
    </submittedName>
</protein>
<feature type="domain" description="Glucose receptor Git3-like N-terminal" evidence="7">
    <location>
        <begin position="55"/>
        <end position="214"/>
    </location>
</feature>
<dbReference type="Gene3D" id="1.20.1070.10">
    <property type="entry name" value="Rhodopsin 7-helix transmembrane proteins"/>
    <property type="match status" value="1"/>
</dbReference>
<dbReference type="Pfam" id="PF11970">
    <property type="entry name" value="GPR_Gpa2_C"/>
    <property type="match status" value="1"/>
</dbReference>
<keyword evidence="10" id="KW-1185">Reference proteome</keyword>
<dbReference type="InterPro" id="IPR022596">
    <property type="entry name" value="GPR1/2/3_C"/>
</dbReference>
<evidence type="ECO:0000313" key="10">
    <source>
        <dbReference type="Proteomes" id="UP000241462"/>
    </source>
</evidence>
<evidence type="ECO:0000256" key="1">
    <source>
        <dbReference type="ARBA" id="ARBA00004141"/>
    </source>
</evidence>
<feature type="transmembrane region" description="Helical" evidence="6">
    <location>
        <begin position="708"/>
        <end position="730"/>
    </location>
</feature>
<dbReference type="InParanoid" id="A0A2T3AN88"/>
<dbReference type="FunCoup" id="A0A2T3AN88">
    <property type="interactions" value="113"/>
</dbReference>
<reference evidence="9 10" key="1">
    <citation type="journal article" date="2018" name="Mycol. Prog.">
        <title>Coniella lustricola, a new species from submerged detritus.</title>
        <authorList>
            <person name="Raudabaugh D.B."/>
            <person name="Iturriaga T."/>
            <person name="Carver A."/>
            <person name="Mondo S."/>
            <person name="Pangilinan J."/>
            <person name="Lipzen A."/>
            <person name="He G."/>
            <person name="Amirebrahimi M."/>
            <person name="Grigoriev I.V."/>
            <person name="Miller A.N."/>
        </authorList>
    </citation>
    <scope>NUCLEOTIDE SEQUENCE [LARGE SCALE GENOMIC DNA]</scope>
    <source>
        <strain evidence="9 10">B22-T-1</strain>
    </source>
</reference>
<feature type="region of interest" description="Disordered" evidence="5">
    <location>
        <begin position="392"/>
        <end position="537"/>
    </location>
</feature>
<feature type="region of interest" description="Disordered" evidence="5">
    <location>
        <begin position="140"/>
        <end position="160"/>
    </location>
</feature>
<evidence type="ECO:0000256" key="5">
    <source>
        <dbReference type="SAM" id="MobiDB-lite"/>
    </source>
</evidence>
<feature type="compositionally biased region" description="Low complexity" evidence="5">
    <location>
        <begin position="143"/>
        <end position="158"/>
    </location>
</feature>
<organism evidence="9 10">
    <name type="scientific">Coniella lustricola</name>
    <dbReference type="NCBI Taxonomy" id="2025994"/>
    <lineage>
        <taxon>Eukaryota</taxon>
        <taxon>Fungi</taxon>
        <taxon>Dikarya</taxon>
        <taxon>Ascomycota</taxon>
        <taxon>Pezizomycotina</taxon>
        <taxon>Sordariomycetes</taxon>
        <taxon>Sordariomycetidae</taxon>
        <taxon>Diaporthales</taxon>
        <taxon>Schizoparmaceae</taxon>
        <taxon>Coniella</taxon>
    </lineage>
</organism>
<name>A0A2T3AN88_9PEZI</name>
<sequence length="847" mass="92944">MSFLIILLIASDLIKSLSLVIYNIVSLSRNGTRSDYHNQYNKTDHPGNKLLDSTHTHIPSSSAFCQLSGFIFAAGIEGADAAVFFISLHSTVHIFWPNRAGGESGLYPYRRWTYIIFSLWAPFMASLAFVGWHPGSSGGSDGGNTDKSSSSSSSSTSSFISTPGYVNTGQACYLPSKPWWYRTALSWIPRYTILSVIVLMYGSSYIYVRVMIRRYSRRDSSIEMAMGGRQRSSGTGGSGGGTTSHPPTPPLDRHSLVPAAGGSESSRRSSKAGAAAAAAACDGGSTTVDKSCSPAPPPPPVYSNPRVDSPSFPRPAPAVPISSPPKKVHKRPRLLDTRRLGEYLRFMRLGGRSGKVNPLPGPHELRARHRQHRHRQKWTWDGFNEAPESLDVAAGDGGDSGGAGAGGRATRIPSPAVVSPGTVTSVTRDGHHCRLSSFPSTGRYDEAGRGAGGSQEDTSRHQEQQQHRYCHKRQAKDKQKQVAEEALPSPSPSPSPSPLSEGRPSRSFYKRTLSASNPGRLQTPISQHGRSSPDFYRRPISFSTVAGLAIAAGNTEKQTQEREGMREDAGDTSEQWKSNDGDFTFDPGFEGRNRLVSVSQVHISTMLRQGPPIGRTSAKQRHHQREEENADDHDDDHDHRGSVGSVSPIVALDQEAFDSGGLSKSRDRLRRQLRLLFVYPAVYVCVWVFPFTVDVVEFSSPVGRFGPYWMLICTLLSLSLQGLFDSLVFCTRERPWRHMRGGFWENSGLGLFKNCKFTLRKSGGRTREEMFNDSAHARNRRDGELEREHEFRDSRSGRMPPTAGGSNWWDVEEGGSAGRSGHGHKHQDKGERAQTSSEAQEGRETGK</sequence>
<feature type="region of interest" description="Disordered" evidence="5">
    <location>
        <begin position="607"/>
        <end position="645"/>
    </location>
</feature>
<dbReference type="Pfam" id="PF11710">
    <property type="entry name" value="Git3"/>
    <property type="match status" value="1"/>
</dbReference>
<proteinExistence type="predicted"/>
<feature type="transmembrane region" description="Helical" evidence="6">
    <location>
        <begin position="6"/>
        <end position="25"/>
    </location>
</feature>
<dbReference type="OrthoDB" id="5368598at2759"/>
<feature type="compositionally biased region" description="Basic and acidic residues" evidence="5">
    <location>
        <begin position="780"/>
        <end position="796"/>
    </location>
</feature>
<feature type="transmembrane region" description="Helical" evidence="6">
    <location>
        <begin position="112"/>
        <end position="132"/>
    </location>
</feature>
<feature type="compositionally biased region" description="Basic and acidic residues" evidence="5">
    <location>
        <begin position="558"/>
        <end position="569"/>
    </location>
</feature>
<feature type="region of interest" description="Disordered" evidence="5">
    <location>
        <begin position="223"/>
        <end position="331"/>
    </location>
</feature>
<dbReference type="STRING" id="2025994.A0A2T3AN88"/>
<feature type="compositionally biased region" description="Polar residues" evidence="5">
    <location>
        <begin position="513"/>
        <end position="530"/>
    </location>
</feature>
<keyword evidence="9" id="KW-0675">Receptor</keyword>
<evidence type="ECO:0000256" key="4">
    <source>
        <dbReference type="ARBA" id="ARBA00023136"/>
    </source>
</evidence>
<dbReference type="EMBL" id="KZ678372">
    <property type="protein sequence ID" value="PSS05119.1"/>
    <property type="molecule type" value="Genomic_DNA"/>
</dbReference>
<dbReference type="GO" id="GO:0004930">
    <property type="term" value="F:G protein-coupled receptor activity"/>
    <property type="evidence" value="ECO:0007669"/>
    <property type="project" value="TreeGrafter"/>
</dbReference>
<evidence type="ECO:0000259" key="7">
    <source>
        <dbReference type="Pfam" id="PF11710"/>
    </source>
</evidence>
<feature type="compositionally biased region" description="Low complexity" evidence="5">
    <location>
        <begin position="271"/>
        <end position="285"/>
    </location>
</feature>
<feature type="region of interest" description="Disordered" evidence="5">
    <location>
        <begin position="552"/>
        <end position="582"/>
    </location>
</feature>
<evidence type="ECO:0000313" key="9">
    <source>
        <dbReference type="EMBL" id="PSS05119.1"/>
    </source>
</evidence>
<comment type="subcellular location">
    <subcellularLocation>
        <location evidence="1">Membrane</location>
        <topology evidence="1">Multi-pass membrane protein</topology>
    </subcellularLocation>
</comment>
<dbReference type="Proteomes" id="UP000241462">
    <property type="component" value="Unassembled WGS sequence"/>
</dbReference>
<feature type="transmembrane region" description="Helical" evidence="6">
    <location>
        <begin position="673"/>
        <end position="693"/>
    </location>
</feature>
<dbReference type="PANTHER" id="PTHR23112">
    <property type="entry name" value="G PROTEIN-COUPLED RECEPTOR 157-RELATED"/>
    <property type="match status" value="1"/>
</dbReference>
<feature type="region of interest" description="Disordered" evidence="5">
    <location>
        <begin position="768"/>
        <end position="847"/>
    </location>
</feature>
<evidence type="ECO:0000256" key="2">
    <source>
        <dbReference type="ARBA" id="ARBA00022692"/>
    </source>
</evidence>
<dbReference type="GO" id="GO:0007189">
    <property type="term" value="P:adenylate cyclase-activating G protein-coupled receptor signaling pathway"/>
    <property type="evidence" value="ECO:0007669"/>
    <property type="project" value="TreeGrafter"/>
</dbReference>
<evidence type="ECO:0000256" key="3">
    <source>
        <dbReference type="ARBA" id="ARBA00022989"/>
    </source>
</evidence>
<feature type="compositionally biased region" description="Basic and acidic residues" evidence="5">
    <location>
        <begin position="457"/>
        <end position="466"/>
    </location>
</feature>
<gene>
    <name evidence="9" type="ORF">BD289DRAFT_101</name>
</gene>